<accession>A0A2G8Y9G7</accession>
<dbReference type="NCBIfam" id="NF011100">
    <property type="entry name" value="PRK14527.1"/>
    <property type="match status" value="1"/>
</dbReference>
<dbReference type="AlphaFoldDB" id="A0A2G8Y9G7"/>
<keyword evidence="2" id="KW-0547">Nucleotide-binding</keyword>
<dbReference type="GO" id="GO:0005524">
    <property type="term" value="F:ATP binding"/>
    <property type="evidence" value="ECO:0007669"/>
    <property type="project" value="InterPro"/>
</dbReference>
<dbReference type="Proteomes" id="UP000236343">
    <property type="component" value="Unassembled WGS sequence"/>
</dbReference>
<dbReference type="VEuPathDB" id="ToxoDB:TGCOUG_224900"/>
<name>A0A2G8Y9G7_TOXGO</name>
<keyword evidence="1 4" id="KW-0808">Transferase</keyword>
<evidence type="ECO:0000256" key="3">
    <source>
        <dbReference type="ARBA" id="ARBA00022777"/>
    </source>
</evidence>
<evidence type="ECO:0000256" key="2">
    <source>
        <dbReference type="ARBA" id="ARBA00022741"/>
    </source>
</evidence>
<dbReference type="GO" id="GO:0004017">
    <property type="term" value="F:AMP kinase activity"/>
    <property type="evidence" value="ECO:0007669"/>
    <property type="project" value="UniProtKB-EC"/>
</dbReference>
<dbReference type="Pfam" id="PF00406">
    <property type="entry name" value="ADK"/>
    <property type="match status" value="1"/>
</dbReference>
<evidence type="ECO:0000313" key="7">
    <source>
        <dbReference type="Proteomes" id="UP000236343"/>
    </source>
</evidence>
<protein>
    <submittedName>
        <fullName evidence="6">Putative adenylate kinase</fullName>
        <ecNumber evidence="6">2.7.4.3</ecNumber>
    </submittedName>
</protein>
<gene>
    <name evidence="6" type="ORF">TGCOUG_224900</name>
</gene>
<dbReference type="EMBL" id="AGQR02000573">
    <property type="protein sequence ID" value="PIM03901.1"/>
    <property type="molecule type" value="Genomic_DNA"/>
</dbReference>
<evidence type="ECO:0000259" key="5">
    <source>
        <dbReference type="Pfam" id="PF05191"/>
    </source>
</evidence>
<reference evidence="6 7" key="1">
    <citation type="journal article" date="2016" name="Nat. Commun.">
        <title>Local admixture of amplified and diversified secreted pathogenesis determinants shapes mosaic Toxoplasma gondii genomes.</title>
        <authorList>
            <person name="Lorenzi H."/>
            <person name="Khan A."/>
            <person name="Behnke M.S."/>
            <person name="Namasivayam S."/>
            <person name="Swapna L.S."/>
            <person name="Hadjithomas M."/>
            <person name="Karamycheva S."/>
            <person name="Pinney D."/>
            <person name="Brunk B.P."/>
            <person name="Ajioka J.W."/>
            <person name="Ajzenberg D."/>
            <person name="Boothroyd J.C."/>
            <person name="Boyle J.P."/>
            <person name="Darde M.L."/>
            <person name="Diaz-Miranda M.A."/>
            <person name="Dubey J.P."/>
            <person name="Fritz H.M."/>
            <person name="Gennari S.M."/>
            <person name="Gregory B.D."/>
            <person name="Kim K."/>
            <person name="Saeij J.P."/>
            <person name="Su C."/>
            <person name="White M.W."/>
            <person name="Zhu X.Q."/>
            <person name="Howe D.K."/>
            <person name="Rosenthal B.M."/>
            <person name="Grigg M.E."/>
            <person name="Parkinson J."/>
            <person name="Liu L."/>
            <person name="Kissinger J.C."/>
            <person name="Roos D.S."/>
            <person name="Sibley L.D."/>
        </authorList>
    </citation>
    <scope>NUCLEOTIDE SEQUENCE [LARGE SCALE GENOMIC DNA]</scope>
    <source>
        <strain evidence="6 7">COUG</strain>
    </source>
</reference>
<dbReference type="InterPro" id="IPR000850">
    <property type="entry name" value="Adenylat/UMP-CMP_kin"/>
</dbReference>
<dbReference type="CDD" id="cd01428">
    <property type="entry name" value="ADK"/>
    <property type="match status" value="1"/>
</dbReference>
<dbReference type="InterPro" id="IPR007862">
    <property type="entry name" value="Adenylate_kinase_lid-dom"/>
</dbReference>
<dbReference type="InterPro" id="IPR006259">
    <property type="entry name" value="Adenyl_kin_sub"/>
</dbReference>
<dbReference type="InterPro" id="IPR027417">
    <property type="entry name" value="P-loop_NTPase"/>
</dbReference>
<feature type="domain" description="Adenylate kinase active site lid" evidence="5">
    <location>
        <begin position="163"/>
        <end position="198"/>
    </location>
</feature>
<evidence type="ECO:0000313" key="6">
    <source>
        <dbReference type="EMBL" id="PIM03901.1"/>
    </source>
</evidence>
<dbReference type="Gene3D" id="3.40.50.300">
    <property type="entry name" value="P-loop containing nucleotide triphosphate hydrolases"/>
    <property type="match status" value="1"/>
</dbReference>
<dbReference type="Gene3D" id="6.10.250.2370">
    <property type="match status" value="1"/>
</dbReference>
<dbReference type="PRINTS" id="PR00094">
    <property type="entry name" value="ADENYLTKNASE"/>
</dbReference>
<dbReference type="EC" id="2.7.4.3" evidence="6"/>
<comment type="similarity">
    <text evidence="4">Belongs to the adenylate kinase family.</text>
</comment>
<dbReference type="NCBIfam" id="TIGR01351">
    <property type="entry name" value="adk"/>
    <property type="match status" value="1"/>
</dbReference>
<sequence>MAAPSGKREGIDLENVATVELLEELKRRYACLAKPEGRYIFIGAPGSGKGTQSVKLKKSHCLCHLSTGDMLRHAVATGTEYGKQAKAKLDAGELVSDEIVLGLIDEKLKTPECRRGFILDGFPRNEAQAAGLDNLLKQKNQKLDGVLYFDVPDNILVERVSGRRIHLPSGRVYHVTYHPPKVAGLDDVTGEPLHHRKDDNEATLKKRLDVFHKETVPVIEHYAKMGLLYKMDAAKDSTAVTKEMYDFVGKHHKSFFG</sequence>
<comment type="caution">
    <text evidence="6">The sequence shown here is derived from an EMBL/GenBank/DDBJ whole genome shotgun (WGS) entry which is preliminary data.</text>
</comment>
<organism evidence="6 7">
    <name type="scientific">Toxoplasma gondii COUG</name>
    <dbReference type="NCBI Taxonomy" id="1074873"/>
    <lineage>
        <taxon>Eukaryota</taxon>
        <taxon>Sar</taxon>
        <taxon>Alveolata</taxon>
        <taxon>Apicomplexa</taxon>
        <taxon>Conoidasida</taxon>
        <taxon>Coccidia</taxon>
        <taxon>Eucoccidiorida</taxon>
        <taxon>Eimeriorina</taxon>
        <taxon>Sarcocystidae</taxon>
        <taxon>Toxoplasma</taxon>
    </lineage>
</organism>
<evidence type="ECO:0000256" key="1">
    <source>
        <dbReference type="ARBA" id="ARBA00022679"/>
    </source>
</evidence>
<dbReference type="Pfam" id="PF05191">
    <property type="entry name" value="ADK_lid"/>
    <property type="match status" value="1"/>
</dbReference>
<dbReference type="PANTHER" id="PTHR23359">
    <property type="entry name" value="NUCLEOTIDE KINASE"/>
    <property type="match status" value="1"/>
</dbReference>
<evidence type="ECO:0000256" key="4">
    <source>
        <dbReference type="RuleBase" id="RU003330"/>
    </source>
</evidence>
<dbReference type="InterPro" id="IPR033690">
    <property type="entry name" value="Adenylat_kinase_CS"/>
</dbReference>
<dbReference type="HAMAP" id="MF_00235">
    <property type="entry name" value="Adenylate_kinase_Adk"/>
    <property type="match status" value="1"/>
</dbReference>
<dbReference type="SUPFAM" id="SSF52540">
    <property type="entry name" value="P-loop containing nucleoside triphosphate hydrolases"/>
    <property type="match status" value="1"/>
</dbReference>
<keyword evidence="3 4" id="KW-0418">Kinase</keyword>
<dbReference type="FunFam" id="3.40.50.300:FF:000106">
    <property type="entry name" value="Adenylate kinase mitochondrial"/>
    <property type="match status" value="1"/>
</dbReference>
<dbReference type="NCBIfam" id="NF001381">
    <property type="entry name" value="PRK00279.1-3"/>
    <property type="match status" value="1"/>
</dbReference>
<dbReference type="PROSITE" id="PS00113">
    <property type="entry name" value="ADENYLATE_KINASE"/>
    <property type="match status" value="1"/>
</dbReference>
<proteinExistence type="inferred from homology"/>